<sequence length="425" mass="45785">MVNMSSTTTTEVGPTSTVQVRFVPSDEAQFTVTDTPIAVPETLRRYALSEIVNHLLGNEKPIPFDFLVDGMLLRTSVAKYLESHALSRETIVKLEFFMATPAPEASTELPHDDWVGALDTNSNGLILTGSYDGVVSLWSGTGDRVATAAEHTGGIKRLETISDDMFVTASLDHSLRVWGGVREESLTTKLLLSGHTGSVEGVAVSSNGQTCVSGSFDKTLRVWSLAPAGSLEGEEEQSGKKKRKTNVSAQRTTTTTREASLVLEGHTNGVTSVVYGPQNTVYSASWDHSIRQWDINSGRVVHTLVGGKVIQSIAYSESANLIVSAGADKAVRLWDPRESATTMIKRTLVSHTGMTSSVAWSPTDGNQFVSAAYDGDIKIWDARSSIPLHTVKAIEGKVLCVAWPSKEQILCGGDDNRVHIHSVGK</sequence>
<evidence type="ECO:0000256" key="5">
    <source>
        <dbReference type="ARBA" id="ARBA00023242"/>
    </source>
</evidence>
<keyword evidence="11" id="KW-1185">Reference proteome</keyword>
<dbReference type="SMART" id="SM00320">
    <property type="entry name" value="WD40"/>
    <property type="match status" value="7"/>
</dbReference>
<dbReference type="InterPro" id="IPR020472">
    <property type="entry name" value="WD40_PAC1"/>
</dbReference>
<keyword evidence="5 6" id="KW-0539">Nucleus</keyword>
<dbReference type="Pfam" id="PF08154">
    <property type="entry name" value="NLE"/>
    <property type="match status" value="1"/>
</dbReference>
<accession>A0A0L0G6K2</accession>
<feature type="domain" description="NLE" evidence="9">
    <location>
        <begin position="18"/>
        <end position="81"/>
    </location>
</feature>
<evidence type="ECO:0000256" key="2">
    <source>
        <dbReference type="ARBA" id="ARBA00022552"/>
    </source>
</evidence>
<dbReference type="Pfam" id="PF00400">
    <property type="entry name" value="WD40"/>
    <property type="match status" value="7"/>
</dbReference>
<dbReference type="InterPro" id="IPR012972">
    <property type="entry name" value="NLE"/>
</dbReference>
<dbReference type="STRING" id="667725.A0A0L0G6K2"/>
<dbReference type="PANTHER" id="PTHR19855:SF11">
    <property type="entry name" value="RIBOSOME BIOGENESIS PROTEIN WDR12"/>
    <property type="match status" value="1"/>
</dbReference>
<dbReference type="Proteomes" id="UP000054560">
    <property type="component" value="Unassembled WGS sequence"/>
</dbReference>
<feature type="repeat" description="WD" evidence="7">
    <location>
        <begin position="263"/>
        <end position="303"/>
    </location>
</feature>
<dbReference type="InterPro" id="IPR015943">
    <property type="entry name" value="WD40/YVTN_repeat-like_dom_sf"/>
</dbReference>
<dbReference type="OrthoDB" id="10251381at2759"/>
<dbReference type="PANTHER" id="PTHR19855">
    <property type="entry name" value="WD40 REPEAT PROTEIN 12, 37"/>
    <property type="match status" value="1"/>
</dbReference>
<keyword evidence="1 6" id="KW-0690">Ribosome biogenesis</keyword>
<evidence type="ECO:0000256" key="4">
    <source>
        <dbReference type="ARBA" id="ARBA00022737"/>
    </source>
</evidence>
<dbReference type="AlphaFoldDB" id="A0A0L0G6K2"/>
<evidence type="ECO:0000313" key="11">
    <source>
        <dbReference type="Proteomes" id="UP000054560"/>
    </source>
</evidence>
<comment type="function">
    <text evidence="6">Required for maturation of ribosomal RNAs and formation of the large ribosomal subunit.</text>
</comment>
<evidence type="ECO:0000313" key="10">
    <source>
        <dbReference type="EMBL" id="KNC84511.1"/>
    </source>
</evidence>
<reference evidence="10 11" key="1">
    <citation type="submission" date="2011-02" db="EMBL/GenBank/DDBJ databases">
        <title>The Genome Sequence of Sphaeroforma arctica JP610.</title>
        <authorList>
            <consortium name="The Broad Institute Genome Sequencing Platform"/>
            <person name="Russ C."/>
            <person name="Cuomo C."/>
            <person name="Young S.K."/>
            <person name="Zeng Q."/>
            <person name="Gargeya S."/>
            <person name="Alvarado L."/>
            <person name="Berlin A."/>
            <person name="Chapman S.B."/>
            <person name="Chen Z."/>
            <person name="Freedman E."/>
            <person name="Gellesch M."/>
            <person name="Goldberg J."/>
            <person name="Griggs A."/>
            <person name="Gujja S."/>
            <person name="Heilman E."/>
            <person name="Heiman D."/>
            <person name="Howarth C."/>
            <person name="Mehta T."/>
            <person name="Neiman D."/>
            <person name="Pearson M."/>
            <person name="Roberts A."/>
            <person name="Saif S."/>
            <person name="Shea T."/>
            <person name="Shenoy N."/>
            <person name="Sisk P."/>
            <person name="Stolte C."/>
            <person name="Sykes S."/>
            <person name="White J."/>
            <person name="Yandava C."/>
            <person name="Burger G."/>
            <person name="Gray M.W."/>
            <person name="Holland P.W.H."/>
            <person name="King N."/>
            <person name="Lang F.B.F."/>
            <person name="Roger A.J."/>
            <person name="Ruiz-Trillo I."/>
            <person name="Haas B."/>
            <person name="Nusbaum C."/>
            <person name="Birren B."/>
        </authorList>
    </citation>
    <scope>NUCLEOTIDE SEQUENCE [LARGE SCALE GENOMIC DNA]</scope>
    <source>
        <strain evidence="10 11">JP610</strain>
    </source>
</reference>
<keyword evidence="3 7" id="KW-0853">WD repeat</keyword>
<keyword evidence="2 6" id="KW-0698">rRNA processing</keyword>
<feature type="repeat" description="WD" evidence="7">
    <location>
        <begin position="310"/>
        <end position="344"/>
    </location>
</feature>
<feature type="repeat" description="WD" evidence="7">
    <location>
        <begin position="348"/>
        <end position="390"/>
    </location>
</feature>
<dbReference type="GO" id="GO:0030687">
    <property type="term" value="C:preribosome, large subunit precursor"/>
    <property type="evidence" value="ECO:0007669"/>
    <property type="project" value="UniProtKB-UniRule"/>
</dbReference>
<comment type="subcellular location">
    <subcellularLocation>
        <location evidence="6">Nucleus</location>
        <location evidence="6">Nucleolus</location>
    </subcellularLocation>
    <subcellularLocation>
        <location evidence="6">Nucleus</location>
        <location evidence="6">Nucleoplasm</location>
    </subcellularLocation>
</comment>
<evidence type="ECO:0000256" key="1">
    <source>
        <dbReference type="ARBA" id="ARBA00022517"/>
    </source>
</evidence>
<name>A0A0L0G6K2_9EUKA</name>
<dbReference type="HAMAP" id="MF_03029">
    <property type="entry name" value="WDR12"/>
    <property type="match status" value="1"/>
</dbReference>
<dbReference type="SUPFAM" id="SSF50978">
    <property type="entry name" value="WD40 repeat-like"/>
    <property type="match status" value="1"/>
</dbReference>
<dbReference type="Gene3D" id="2.130.10.10">
    <property type="entry name" value="YVTN repeat-like/Quinoprotein amine dehydrogenase"/>
    <property type="match status" value="1"/>
</dbReference>
<dbReference type="InterPro" id="IPR001680">
    <property type="entry name" value="WD40_rpt"/>
</dbReference>
<dbReference type="GO" id="GO:0043021">
    <property type="term" value="F:ribonucleoprotein complex binding"/>
    <property type="evidence" value="ECO:0007669"/>
    <property type="project" value="UniProtKB-UniRule"/>
</dbReference>
<gene>
    <name evidence="10" type="ORF">SARC_03285</name>
</gene>
<dbReference type="PROSITE" id="PS50294">
    <property type="entry name" value="WD_REPEATS_REGION"/>
    <property type="match status" value="4"/>
</dbReference>
<dbReference type="InterPro" id="IPR028599">
    <property type="entry name" value="WDR12/Ytm1"/>
</dbReference>
<dbReference type="eggNOG" id="KOG0313">
    <property type="taxonomic scope" value="Eukaryota"/>
</dbReference>
<comment type="similarity">
    <text evidence="6">Belongs to the WD repeat WDR12/YTM1 family.</text>
</comment>
<evidence type="ECO:0000259" key="9">
    <source>
        <dbReference type="Pfam" id="PF08154"/>
    </source>
</evidence>
<evidence type="ECO:0000256" key="6">
    <source>
        <dbReference type="HAMAP-Rule" id="MF_03029"/>
    </source>
</evidence>
<organism evidence="10 11">
    <name type="scientific">Sphaeroforma arctica JP610</name>
    <dbReference type="NCBI Taxonomy" id="667725"/>
    <lineage>
        <taxon>Eukaryota</taxon>
        <taxon>Ichthyosporea</taxon>
        <taxon>Ichthyophonida</taxon>
        <taxon>Sphaeroforma</taxon>
    </lineage>
</organism>
<dbReference type="GO" id="GO:0005654">
    <property type="term" value="C:nucleoplasm"/>
    <property type="evidence" value="ECO:0007669"/>
    <property type="project" value="UniProtKB-SubCell"/>
</dbReference>
<dbReference type="GeneID" id="25903789"/>
<feature type="region of interest" description="Disordered" evidence="8">
    <location>
        <begin position="231"/>
        <end position="251"/>
    </location>
</feature>
<proteinExistence type="inferred from homology"/>
<feature type="repeat" description="WD" evidence="7">
    <location>
        <begin position="192"/>
        <end position="225"/>
    </location>
</feature>
<dbReference type="GO" id="GO:0005730">
    <property type="term" value="C:nucleolus"/>
    <property type="evidence" value="ECO:0007669"/>
    <property type="project" value="UniProtKB-SubCell"/>
</dbReference>
<evidence type="ECO:0000256" key="7">
    <source>
        <dbReference type="PROSITE-ProRule" id="PRU00221"/>
    </source>
</evidence>
<evidence type="ECO:0000256" key="8">
    <source>
        <dbReference type="SAM" id="MobiDB-lite"/>
    </source>
</evidence>
<dbReference type="EMBL" id="KQ241760">
    <property type="protein sequence ID" value="KNC84511.1"/>
    <property type="molecule type" value="Genomic_DNA"/>
</dbReference>
<dbReference type="RefSeq" id="XP_014158413.1">
    <property type="nucleotide sequence ID" value="XM_014302938.1"/>
</dbReference>
<dbReference type="PROSITE" id="PS50082">
    <property type="entry name" value="WD_REPEATS_2"/>
    <property type="match status" value="4"/>
</dbReference>
<dbReference type="GO" id="GO:0000463">
    <property type="term" value="P:maturation of LSU-rRNA from tricistronic rRNA transcript (SSU-rRNA, 5.8S rRNA, LSU-rRNA)"/>
    <property type="evidence" value="ECO:0007669"/>
    <property type="project" value="UniProtKB-UniRule"/>
</dbReference>
<protein>
    <recommendedName>
        <fullName evidence="6">Ribosome biogenesis protein WDR12 homolog</fullName>
    </recommendedName>
</protein>
<evidence type="ECO:0000256" key="3">
    <source>
        <dbReference type="ARBA" id="ARBA00022574"/>
    </source>
</evidence>
<keyword evidence="4" id="KW-0677">Repeat</keyword>
<dbReference type="PRINTS" id="PR00320">
    <property type="entry name" value="GPROTEINBRPT"/>
</dbReference>
<dbReference type="CDD" id="cd00200">
    <property type="entry name" value="WD40"/>
    <property type="match status" value="1"/>
</dbReference>
<dbReference type="InterPro" id="IPR036322">
    <property type="entry name" value="WD40_repeat_dom_sf"/>
</dbReference>
<dbReference type="GO" id="GO:0000466">
    <property type="term" value="P:maturation of 5.8S rRNA from tricistronic rRNA transcript (SSU-rRNA, 5.8S rRNA, LSU-rRNA)"/>
    <property type="evidence" value="ECO:0007669"/>
    <property type="project" value="UniProtKB-UniRule"/>
</dbReference>